<evidence type="ECO:0000256" key="3">
    <source>
        <dbReference type="ARBA" id="ARBA00022840"/>
    </source>
</evidence>
<dbReference type="Pfam" id="PF00005">
    <property type="entry name" value="ABC_tran"/>
    <property type="match status" value="1"/>
</dbReference>
<evidence type="ECO:0000313" key="6">
    <source>
        <dbReference type="Proteomes" id="UP000565078"/>
    </source>
</evidence>
<dbReference type="InterPro" id="IPR003439">
    <property type="entry name" value="ABC_transporter-like_ATP-bd"/>
</dbReference>
<dbReference type="EMBL" id="DUGC01000079">
    <property type="protein sequence ID" value="HIH10022.1"/>
    <property type="molecule type" value="Genomic_DNA"/>
</dbReference>
<dbReference type="PROSITE" id="PS50893">
    <property type="entry name" value="ABC_TRANSPORTER_2"/>
    <property type="match status" value="1"/>
</dbReference>
<dbReference type="PANTHER" id="PTHR42711:SF15">
    <property type="entry name" value="ABC-TYPE MULTIDRUG TRANSPORT SYSTEM, ATPASE COMPONENT"/>
    <property type="match status" value="1"/>
</dbReference>
<name>A0A7J4IX22_9ARCH</name>
<feature type="domain" description="ABC transporter" evidence="4">
    <location>
        <begin position="6"/>
        <end position="236"/>
    </location>
</feature>
<keyword evidence="3 5" id="KW-0067">ATP-binding</keyword>
<dbReference type="InterPro" id="IPR050763">
    <property type="entry name" value="ABC_transporter_ATP-binding"/>
</dbReference>
<evidence type="ECO:0000313" key="5">
    <source>
        <dbReference type="EMBL" id="HIH10022.1"/>
    </source>
</evidence>
<sequence length="312" mass="34567">MEKSAISVKGLVKNYNGFTALKGISFEVPKGSFFGYLGPNGAGKTTTINAITGLANFDAGSVHVMGFDVIDDYIDARKSIGFSQQDLIFDPVLNVREILLFQAGYYGIEKKDAEPRVAELLKFFGLKESGEKNFRQLSGGMKRKLQIAKALVHDPKVLVLDEPTAGVDVELRHTLWNYLRKLNKEGMTILLTTHYIEEAEKLCDTIGIISRGEIVALEGKEKLVSSIHKPKLRITLKEPLKKAPKNIEKNSIIEREGMLIEVECENAEKELASVLTSLSEEGAQVSGINIVKQKLEDVYLKLTGEGNELDRL</sequence>
<keyword evidence="1" id="KW-0813">Transport</keyword>
<dbReference type="PROSITE" id="PS00211">
    <property type="entry name" value="ABC_TRANSPORTER_1"/>
    <property type="match status" value="1"/>
</dbReference>
<reference evidence="6" key="1">
    <citation type="journal article" date="2020" name="bioRxiv">
        <title>A rank-normalized archaeal taxonomy based on genome phylogeny resolves widespread incomplete and uneven classifications.</title>
        <authorList>
            <person name="Rinke C."/>
            <person name="Chuvochina M."/>
            <person name="Mussig A.J."/>
            <person name="Chaumeil P.-A."/>
            <person name="Waite D.W."/>
            <person name="Whitman W.B."/>
            <person name="Parks D.H."/>
            <person name="Hugenholtz P."/>
        </authorList>
    </citation>
    <scope>NUCLEOTIDE SEQUENCE [LARGE SCALE GENOMIC DNA]</scope>
</reference>
<dbReference type="Gene3D" id="3.40.50.300">
    <property type="entry name" value="P-loop containing nucleotide triphosphate hydrolases"/>
    <property type="match status" value="1"/>
</dbReference>
<organism evidence="5 6">
    <name type="scientific">Candidatus Iainarchaeum sp</name>
    <dbReference type="NCBI Taxonomy" id="3101447"/>
    <lineage>
        <taxon>Archaea</taxon>
        <taxon>Candidatus Iainarchaeota</taxon>
        <taxon>Candidatus Iainarchaeia</taxon>
        <taxon>Candidatus Iainarchaeales</taxon>
        <taxon>Candidatus Iainarchaeaceae</taxon>
        <taxon>Candidatus Iainarchaeum</taxon>
    </lineage>
</organism>
<gene>
    <name evidence="5" type="ORF">HA254_05140</name>
</gene>
<proteinExistence type="predicted"/>
<dbReference type="Proteomes" id="UP000565078">
    <property type="component" value="Unassembled WGS sequence"/>
</dbReference>
<comment type="caution">
    <text evidence="5">The sequence shown here is derived from an EMBL/GenBank/DDBJ whole genome shotgun (WGS) entry which is preliminary data.</text>
</comment>
<accession>A0A7J4IX22</accession>
<dbReference type="GO" id="GO:0016887">
    <property type="term" value="F:ATP hydrolysis activity"/>
    <property type="evidence" value="ECO:0007669"/>
    <property type="project" value="InterPro"/>
</dbReference>
<evidence type="ECO:0000256" key="2">
    <source>
        <dbReference type="ARBA" id="ARBA00022741"/>
    </source>
</evidence>
<protein>
    <submittedName>
        <fullName evidence="5">ABC transporter ATP-binding protein</fullName>
    </submittedName>
</protein>
<dbReference type="InterPro" id="IPR027417">
    <property type="entry name" value="P-loop_NTPase"/>
</dbReference>
<keyword evidence="2" id="KW-0547">Nucleotide-binding</keyword>
<dbReference type="InterPro" id="IPR017871">
    <property type="entry name" value="ABC_transporter-like_CS"/>
</dbReference>
<dbReference type="AlphaFoldDB" id="A0A7J4IX22"/>
<dbReference type="GO" id="GO:0005524">
    <property type="term" value="F:ATP binding"/>
    <property type="evidence" value="ECO:0007669"/>
    <property type="project" value="UniProtKB-KW"/>
</dbReference>
<dbReference type="PANTHER" id="PTHR42711">
    <property type="entry name" value="ABC TRANSPORTER ATP-BINDING PROTEIN"/>
    <property type="match status" value="1"/>
</dbReference>
<dbReference type="SUPFAM" id="SSF52540">
    <property type="entry name" value="P-loop containing nucleoside triphosphate hydrolases"/>
    <property type="match status" value="1"/>
</dbReference>
<dbReference type="InterPro" id="IPR003593">
    <property type="entry name" value="AAA+_ATPase"/>
</dbReference>
<evidence type="ECO:0000256" key="1">
    <source>
        <dbReference type="ARBA" id="ARBA00022448"/>
    </source>
</evidence>
<evidence type="ECO:0000259" key="4">
    <source>
        <dbReference type="PROSITE" id="PS50893"/>
    </source>
</evidence>
<dbReference type="SMART" id="SM00382">
    <property type="entry name" value="AAA"/>
    <property type="match status" value="1"/>
</dbReference>